<accession>A0A2P2PYP3</accession>
<name>A0A2P2PYP3_RHIMU</name>
<evidence type="ECO:0000313" key="1">
    <source>
        <dbReference type="EMBL" id="MBX59867.1"/>
    </source>
</evidence>
<organism evidence="1">
    <name type="scientific">Rhizophora mucronata</name>
    <name type="common">Asiatic mangrove</name>
    <dbReference type="NCBI Taxonomy" id="61149"/>
    <lineage>
        <taxon>Eukaryota</taxon>
        <taxon>Viridiplantae</taxon>
        <taxon>Streptophyta</taxon>
        <taxon>Embryophyta</taxon>
        <taxon>Tracheophyta</taxon>
        <taxon>Spermatophyta</taxon>
        <taxon>Magnoliopsida</taxon>
        <taxon>eudicotyledons</taxon>
        <taxon>Gunneridae</taxon>
        <taxon>Pentapetalae</taxon>
        <taxon>rosids</taxon>
        <taxon>fabids</taxon>
        <taxon>Malpighiales</taxon>
        <taxon>Rhizophoraceae</taxon>
        <taxon>Rhizophora</taxon>
    </lineage>
</organism>
<proteinExistence type="predicted"/>
<reference evidence="1" key="1">
    <citation type="submission" date="2018-02" db="EMBL/GenBank/DDBJ databases">
        <title>Rhizophora mucronata_Transcriptome.</title>
        <authorList>
            <person name="Meera S.P."/>
            <person name="Sreeshan A."/>
            <person name="Augustine A."/>
        </authorList>
    </citation>
    <scope>NUCLEOTIDE SEQUENCE</scope>
    <source>
        <tissue evidence="1">Leaf</tissue>
    </source>
</reference>
<protein>
    <submittedName>
        <fullName evidence="1">Uncharacterized protein</fullName>
    </submittedName>
</protein>
<dbReference type="AlphaFoldDB" id="A0A2P2PYP3"/>
<sequence length="31" mass="3685">MTVKPCWTHNWRFQSTCKHMDICLFGKICGL</sequence>
<dbReference type="EMBL" id="GGEC01079383">
    <property type="protein sequence ID" value="MBX59867.1"/>
    <property type="molecule type" value="Transcribed_RNA"/>
</dbReference>